<protein>
    <submittedName>
        <fullName evidence="1">Uncharacterized protein</fullName>
    </submittedName>
</protein>
<dbReference type="RefSeq" id="XP_043135729.1">
    <property type="nucleotide sequence ID" value="XM_043277896.1"/>
</dbReference>
<dbReference type="KEGG" id="ache:ACHE_31194S"/>
<reference evidence="1" key="2">
    <citation type="submission" date="2021-02" db="EMBL/GenBank/DDBJ databases">
        <title>Aspergillus chevalieri M1 genome sequence.</title>
        <authorList>
            <person name="Kadooka C."/>
            <person name="Mori K."/>
            <person name="Futagami T."/>
        </authorList>
    </citation>
    <scope>NUCLEOTIDE SEQUENCE</scope>
    <source>
        <strain evidence="1">M1</strain>
    </source>
</reference>
<dbReference type="EMBL" id="AP024418">
    <property type="protein sequence ID" value="BCR87207.1"/>
    <property type="molecule type" value="Genomic_DNA"/>
</dbReference>
<proteinExistence type="predicted"/>
<organism evidence="1 2">
    <name type="scientific">Aspergillus chevalieri</name>
    <name type="common">Eurotium chevalieri</name>
    <dbReference type="NCBI Taxonomy" id="182096"/>
    <lineage>
        <taxon>Eukaryota</taxon>
        <taxon>Fungi</taxon>
        <taxon>Dikarya</taxon>
        <taxon>Ascomycota</taxon>
        <taxon>Pezizomycotina</taxon>
        <taxon>Eurotiomycetes</taxon>
        <taxon>Eurotiomycetidae</taxon>
        <taxon>Eurotiales</taxon>
        <taxon>Aspergillaceae</taxon>
        <taxon>Aspergillus</taxon>
        <taxon>Aspergillus subgen. Aspergillus</taxon>
    </lineage>
</organism>
<dbReference type="Proteomes" id="UP000637239">
    <property type="component" value="Chromosome 3"/>
</dbReference>
<name>A0A7R7VM38_ASPCH</name>
<accession>A0A7R7VM38</accession>
<sequence length="143" mass="15781">MKDGVRFGNIHCHTQRCQQRYINLLASQSTAYQIGAYPTTANTLLGLIVFSGKFSPLSALTDLRHCYLSACGYYSKGIYDAHKQTQAPILRTGPNALSFGDVRAIHDIYGHGTRCTKDVNYSILGGSHMQLFDVVDKAHNSPK</sequence>
<dbReference type="AlphaFoldDB" id="A0A7R7VM38"/>
<evidence type="ECO:0000313" key="1">
    <source>
        <dbReference type="EMBL" id="BCR87207.1"/>
    </source>
</evidence>
<keyword evidence="2" id="KW-1185">Reference proteome</keyword>
<gene>
    <name evidence="1" type="ORF">ACHE_31194S</name>
</gene>
<dbReference type="GeneID" id="66981566"/>
<reference evidence="1" key="1">
    <citation type="submission" date="2021-01" db="EMBL/GenBank/DDBJ databases">
        <authorList>
            <consortium name="Aspergillus chevalieri M1 genome sequencing consortium"/>
            <person name="Kazuki M."/>
            <person name="Futagami T."/>
        </authorList>
    </citation>
    <scope>NUCLEOTIDE SEQUENCE</scope>
    <source>
        <strain evidence="1">M1</strain>
    </source>
</reference>
<evidence type="ECO:0000313" key="2">
    <source>
        <dbReference type="Proteomes" id="UP000637239"/>
    </source>
</evidence>